<evidence type="ECO:0000313" key="3">
    <source>
        <dbReference type="Proteomes" id="UP000824063"/>
    </source>
</evidence>
<dbReference type="GO" id="GO:0005524">
    <property type="term" value="F:ATP binding"/>
    <property type="evidence" value="ECO:0007669"/>
    <property type="project" value="InterPro"/>
</dbReference>
<comment type="caution">
    <text evidence="2">The sequence shown here is derived from an EMBL/GenBank/DDBJ whole genome shotgun (WGS) entry which is preliminary data.</text>
</comment>
<evidence type="ECO:0000259" key="1">
    <source>
        <dbReference type="PROSITE" id="PS51199"/>
    </source>
</evidence>
<sequence>MNEQMMVANLLNDPRQVQFLEVKSEWFVSDVMKKIVQGVIDLKGDCQNMADLVEQLTENGSPIALEELESLKNVRGQEKYSFSAMAPYLHKEYVQKQLNMYMAKYQTEGRKKYLDVISSLTEEIKNINTSKDDGLLSSSIGEFEEKLYSEKSRSLKTFEDVDMMTGGGFRPGQLITIGARSGVGKTLVSLNLMMDILDRNKNIRADFFSLEMNKFELVDRILSRKKGINSLKLGDYTNLSSDEKATVMQGYKELMQEYDMALFGEEYDTLGAIKRKIKERAIPERYIAFLDYVGLVHVEGVNAAGDGGERIAINLITRELKLLASELEIPIVILAQLNRGLEYRQDKTPGLQDLKSSGSLEQDSSIVMFLSKDSEEENLMYLDIAKNRSGRRGRLKYNINYSFMDLGEYR</sequence>
<dbReference type="Proteomes" id="UP000824063">
    <property type="component" value="Unassembled WGS sequence"/>
</dbReference>
<dbReference type="GO" id="GO:0003678">
    <property type="term" value="F:DNA helicase activity"/>
    <property type="evidence" value="ECO:0007669"/>
    <property type="project" value="InterPro"/>
</dbReference>
<name>A0A9D2JHN3_9ENTE</name>
<dbReference type="Gene3D" id="3.40.50.300">
    <property type="entry name" value="P-loop containing nucleotide triphosphate hydrolases"/>
    <property type="match status" value="1"/>
</dbReference>
<feature type="domain" description="SF4 helicase" evidence="1">
    <location>
        <begin position="147"/>
        <end position="410"/>
    </location>
</feature>
<dbReference type="Pfam" id="PF03796">
    <property type="entry name" value="DnaB_C"/>
    <property type="match status" value="1"/>
</dbReference>
<dbReference type="InterPro" id="IPR027417">
    <property type="entry name" value="P-loop_NTPase"/>
</dbReference>
<dbReference type="EMBL" id="DXBN01000095">
    <property type="protein sequence ID" value="HIZ53082.1"/>
    <property type="molecule type" value="Genomic_DNA"/>
</dbReference>
<organism evidence="2 3">
    <name type="scientific">Candidatus Enterococcus avicola</name>
    <dbReference type="NCBI Taxonomy" id="2838561"/>
    <lineage>
        <taxon>Bacteria</taxon>
        <taxon>Bacillati</taxon>
        <taxon>Bacillota</taxon>
        <taxon>Bacilli</taxon>
        <taxon>Lactobacillales</taxon>
        <taxon>Enterococcaceae</taxon>
        <taxon>Enterococcus</taxon>
    </lineage>
</organism>
<dbReference type="PANTHER" id="PTHR30153:SF2">
    <property type="entry name" value="REPLICATIVE DNA HELICASE"/>
    <property type="match status" value="1"/>
</dbReference>
<reference evidence="2" key="1">
    <citation type="journal article" date="2021" name="PeerJ">
        <title>Extensive microbial diversity within the chicken gut microbiome revealed by metagenomics and culture.</title>
        <authorList>
            <person name="Gilroy R."/>
            <person name="Ravi A."/>
            <person name="Getino M."/>
            <person name="Pursley I."/>
            <person name="Horton D.L."/>
            <person name="Alikhan N.F."/>
            <person name="Baker D."/>
            <person name="Gharbi K."/>
            <person name="Hall N."/>
            <person name="Watson M."/>
            <person name="Adriaenssens E.M."/>
            <person name="Foster-Nyarko E."/>
            <person name="Jarju S."/>
            <person name="Secka A."/>
            <person name="Antonio M."/>
            <person name="Oren A."/>
            <person name="Chaudhuri R.R."/>
            <person name="La Ragione R."/>
            <person name="Hildebrand F."/>
            <person name="Pallen M.J."/>
        </authorList>
    </citation>
    <scope>NUCLEOTIDE SEQUENCE</scope>
    <source>
        <strain evidence="2">CHK172-16539</strain>
    </source>
</reference>
<reference evidence="2" key="2">
    <citation type="submission" date="2021-04" db="EMBL/GenBank/DDBJ databases">
        <authorList>
            <person name="Gilroy R."/>
        </authorList>
    </citation>
    <scope>NUCLEOTIDE SEQUENCE</scope>
    <source>
        <strain evidence="2">CHK172-16539</strain>
    </source>
</reference>
<evidence type="ECO:0000313" key="2">
    <source>
        <dbReference type="EMBL" id="HIZ53082.1"/>
    </source>
</evidence>
<dbReference type="SUPFAM" id="SSF52540">
    <property type="entry name" value="P-loop containing nucleoside triphosphate hydrolases"/>
    <property type="match status" value="1"/>
</dbReference>
<protein>
    <recommendedName>
        <fullName evidence="1">SF4 helicase domain-containing protein</fullName>
    </recommendedName>
</protein>
<dbReference type="GO" id="GO:0006260">
    <property type="term" value="P:DNA replication"/>
    <property type="evidence" value="ECO:0007669"/>
    <property type="project" value="InterPro"/>
</dbReference>
<dbReference type="InterPro" id="IPR007694">
    <property type="entry name" value="DNA_helicase_DnaB-like_C"/>
</dbReference>
<dbReference type="GO" id="GO:0005829">
    <property type="term" value="C:cytosol"/>
    <property type="evidence" value="ECO:0007669"/>
    <property type="project" value="TreeGrafter"/>
</dbReference>
<gene>
    <name evidence="2" type="ORF">IAA20_03965</name>
</gene>
<dbReference type="PANTHER" id="PTHR30153">
    <property type="entry name" value="REPLICATIVE DNA HELICASE DNAB"/>
    <property type="match status" value="1"/>
</dbReference>
<dbReference type="PROSITE" id="PS51199">
    <property type="entry name" value="SF4_HELICASE"/>
    <property type="match status" value="1"/>
</dbReference>
<dbReference type="AlphaFoldDB" id="A0A9D2JHN3"/>
<accession>A0A9D2JHN3</accession>
<proteinExistence type="predicted"/>